<gene>
    <name evidence="1" type="ORF">OPHB3_1388</name>
</gene>
<accession>A0A0U9H426</accession>
<evidence type="ECO:0000313" key="1">
    <source>
        <dbReference type="EMBL" id="GAQ17463.1"/>
    </source>
</evidence>
<comment type="caution">
    <text evidence="1">The sequence shown here is derived from an EMBL/GenBank/DDBJ whole genome shotgun (WGS) entry which is preliminary data.</text>
</comment>
<dbReference type="EMBL" id="BBXV01000014">
    <property type="protein sequence ID" value="GAQ17463.1"/>
    <property type="molecule type" value="Genomic_DNA"/>
</dbReference>
<reference evidence="2" key="1">
    <citation type="submission" date="2015-07" db="EMBL/GenBank/DDBJ databases">
        <title>Draft Genome Sequence of Oceanobacillus picturae Heshi-B3 that Was Isolated from Fermented Rice Bran with Aging Salted Mackerel, Which Was Named Heshiko as Traditional Fermented Seafood in Japan.</title>
        <authorList>
            <person name="Akuzawa S."/>
            <person name="Nakagawa J."/>
            <person name="Kanekatsu T."/>
            <person name="Kanesaki Y."/>
            <person name="Suzuki T."/>
        </authorList>
    </citation>
    <scope>NUCLEOTIDE SEQUENCE [LARGE SCALE GENOMIC DNA]</scope>
    <source>
        <strain evidence="2">Heshi-B3</strain>
    </source>
</reference>
<sequence>MVPIIKRKKEALYTISPIITSVLDNIKMLKSHIVNKSLFFPLFIKKVVMIQSIHPTQ</sequence>
<protein>
    <submittedName>
        <fullName evidence="1">Cobalamin-binding protein</fullName>
    </submittedName>
</protein>
<organism evidence="1 2">
    <name type="scientific">Oceanobacillus picturae</name>
    <dbReference type="NCBI Taxonomy" id="171693"/>
    <lineage>
        <taxon>Bacteria</taxon>
        <taxon>Bacillati</taxon>
        <taxon>Bacillota</taxon>
        <taxon>Bacilli</taxon>
        <taxon>Bacillales</taxon>
        <taxon>Bacillaceae</taxon>
        <taxon>Oceanobacillus</taxon>
    </lineage>
</organism>
<dbReference type="AlphaFoldDB" id="A0A0U9H426"/>
<name>A0A0U9H426_9BACI</name>
<evidence type="ECO:0000313" key="2">
    <source>
        <dbReference type="Proteomes" id="UP000052946"/>
    </source>
</evidence>
<dbReference type="Proteomes" id="UP000052946">
    <property type="component" value="Unassembled WGS sequence"/>
</dbReference>
<reference evidence="1 2" key="2">
    <citation type="journal article" date="2016" name="Genome Announc.">
        <title>Draft Genome Sequence of Oceanobacillus picturae Heshi-B3, Isolated from Fermented Rice Bran in a Traditional Japanese Seafood Dish.</title>
        <authorList>
            <person name="Akuzawa S."/>
            <person name="Nagaoka J."/>
            <person name="Kanekatsu M."/>
            <person name="Kanesaki Y."/>
            <person name="Suzuki T."/>
        </authorList>
    </citation>
    <scope>NUCLEOTIDE SEQUENCE [LARGE SCALE GENOMIC DNA]</scope>
    <source>
        <strain evidence="1 2">Heshi-B3</strain>
    </source>
</reference>
<proteinExistence type="predicted"/>